<name>A0A6A5YKE8_9PLEO</name>
<keyword evidence="6" id="KW-1185">Reference proteome</keyword>
<organism evidence="5 6">
    <name type="scientific">Lophiotrema nucula</name>
    <dbReference type="NCBI Taxonomy" id="690887"/>
    <lineage>
        <taxon>Eukaryota</taxon>
        <taxon>Fungi</taxon>
        <taxon>Dikarya</taxon>
        <taxon>Ascomycota</taxon>
        <taxon>Pezizomycotina</taxon>
        <taxon>Dothideomycetes</taxon>
        <taxon>Pleosporomycetidae</taxon>
        <taxon>Pleosporales</taxon>
        <taxon>Lophiotremataceae</taxon>
        <taxon>Lophiotrema</taxon>
    </lineage>
</organism>
<evidence type="ECO:0000256" key="2">
    <source>
        <dbReference type="ARBA" id="ARBA00022801"/>
    </source>
</evidence>
<dbReference type="OrthoDB" id="2363873at2759"/>
<proteinExistence type="predicted"/>
<dbReference type="SUPFAM" id="SSF53474">
    <property type="entry name" value="alpha/beta-Hydrolases"/>
    <property type="match status" value="1"/>
</dbReference>
<dbReference type="Gene3D" id="3.40.50.1820">
    <property type="entry name" value="alpha/beta hydrolase"/>
    <property type="match status" value="1"/>
</dbReference>
<dbReference type="GO" id="GO:0016042">
    <property type="term" value="P:lipid catabolic process"/>
    <property type="evidence" value="ECO:0007669"/>
    <property type="project" value="UniProtKB-KW"/>
</dbReference>
<dbReference type="EMBL" id="ML977352">
    <property type="protein sequence ID" value="KAF2107729.1"/>
    <property type="molecule type" value="Genomic_DNA"/>
</dbReference>
<evidence type="ECO:0000313" key="5">
    <source>
        <dbReference type="EMBL" id="KAF2107729.1"/>
    </source>
</evidence>
<dbReference type="GO" id="GO:0003847">
    <property type="term" value="F:1-alkyl-2-acetylglycerophosphocholine esterase activity"/>
    <property type="evidence" value="ECO:0007669"/>
    <property type="project" value="UniProtKB-EC"/>
</dbReference>
<protein>
    <recommendedName>
        <fullName evidence="1">1-alkyl-2-acetylglycerophosphocholine esterase</fullName>
        <ecNumber evidence="1">3.1.1.47</ecNumber>
    </recommendedName>
</protein>
<sequence length="418" mass="45438">MIYQPRDALAMLVLTSHFRCSCISEKMFVFNILALGVTLRLAAAAPPTGRAIINPQLGPYPVTISNVELQTDRDDPLAPEPGTKRRLMLSIFQPQFDSFACTNRNYAPYMPNRTAEATLNTDLGGVSLSTLPGAYIEGLQVEYCAQKANATTGDAPILLFQHGYQGSRLEYQVLLSGIASSGYTIVSIDITYEAPVVEFPDGSYVLNNTGFTDDGLGPDDTLPVRAADYSSVIDALESGKLVISSSQKTERKHVKPGVFGHSIGGAAAVLAASQDKRIAAAVNWDGQFFPAQANLTVHQPTLLFQREQVLPYQKASWEQEWALLKGSKAWIAGIGTEHLSFTDLPILAEAEGLREGNEQIITALGGSIAPGRMREIAWKYTVDFFDGIFKDGKAALLDKPSTEFPDVRFLKTSVRLQG</sequence>
<evidence type="ECO:0000256" key="3">
    <source>
        <dbReference type="ARBA" id="ARBA00022963"/>
    </source>
</evidence>
<evidence type="ECO:0000256" key="4">
    <source>
        <dbReference type="ARBA" id="ARBA00023098"/>
    </source>
</evidence>
<keyword evidence="4" id="KW-0443">Lipid metabolism</keyword>
<reference evidence="5" key="1">
    <citation type="journal article" date="2020" name="Stud. Mycol.">
        <title>101 Dothideomycetes genomes: a test case for predicting lifestyles and emergence of pathogens.</title>
        <authorList>
            <person name="Haridas S."/>
            <person name="Albert R."/>
            <person name="Binder M."/>
            <person name="Bloem J."/>
            <person name="Labutti K."/>
            <person name="Salamov A."/>
            <person name="Andreopoulos B."/>
            <person name="Baker S."/>
            <person name="Barry K."/>
            <person name="Bills G."/>
            <person name="Bluhm B."/>
            <person name="Cannon C."/>
            <person name="Castanera R."/>
            <person name="Culley D."/>
            <person name="Daum C."/>
            <person name="Ezra D."/>
            <person name="Gonzalez J."/>
            <person name="Henrissat B."/>
            <person name="Kuo A."/>
            <person name="Liang C."/>
            <person name="Lipzen A."/>
            <person name="Lutzoni F."/>
            <person name="Magnuson J."/>
            <person name="Mondo S."/>
            <person name="Nolan M."/>
            <person name="Ohm R."/>
            <person name="Pangilinan J."/>
            <person name="Park H.-J."/>
            <person name="Ramirez L."/>
            <person name="Alfaro M."/>
            <person name="Sun H."/>
            <person name="Tritt A."/>
            <person name="Yoshinaga Y."/>
            <person name="Zwiers L.-H."/>
            <person name="Turgeon B."/>
            <person name="Goodwin S."/>
            <person name="Spatafora J."/>
            <person name="Crous P."/>
            <person name="Grigoriev I."/>
        </authorList>
    </citation>
    <scope>NUCLEOTIDE SEQUENCE</scope>
    <source>
        <strain evidence="5">CBS 627.86</strain>
    </source>
</reference>
<dbReference type="EC" id="3.1.1.47" evidence="1"/>
<keyword evidence="3" id="KW-0442">Lipid degradation</keyword>
<dbReference type="Proteomes" id="UP000799770">
    <property type="component" value="Unassembled WGS sequence"/>
</dbReference>
<dbReference type="InterPro" id="IPR029058">
    <property type="entry name" value="AB_hydrolase_fold"/>
</dbReference>
<keyword evidence="2" id="KW-0378">Hydrolase</keyword>
<accession>A0A6A5YKE8</accession>
<evidence type="ECO:0000313" key="6">
    <source>
        <dbReference type="Proteomes" id="UP000799770"/>
    </source>
</evidence>
<dbReference type="PANTHER" id="PTHR10272:SF14">
    <property type="entry name" value="PAF ACETYLHYDROLASE FAMILY PROTEIN"/>
    <property type="match status" value="1"/>
</dbReference>
<evidence type="ECO:0000256" key="1">
    <source>
        <dbReference type="ARBA" id="ARBA00013201"/>
    </source>
</evidence>
<dbReference type="AlphaFoldDB" id="A0A6A5YKE8"/>
<dbReference type="Pfam" id="PF03403">
    <property type="entry name" value="PAF-AH_p_II"/>
    <property type="match status" value="1"/>
</dbReference>
<gene>
    <name evidence="5" type="ORF">BDV96DRAFT_588656</name>
</gene>
<dbReference type="PANTHER" id="PTHR10272">
    <property type="entry name" value="PLATELET-ACTIVATING FACTOR ACETYLHYDROLASE"/>
    <property type="match status" value="1"/>
</dbReference>